<feature type="transmembrane region" description="Helical" evidence="1">
    <location>
        <begin position="7"/>
        <end position="29"/>
    </location>
</feature>
<feature type="transmembrane region" description="Helical" evidence="1">
    <location>
        <begin position="41"/>
        <end position="66"/>
    </location>
</feature>
<keyword evidence="1" id="KW-0472">Membrane</keyword>
<evidence type="ECO:0000313" key="3">
    <source>
        <dbReference type="Proteomes" id="UP000782519"/>
    </source>
</evidence>
<accession>A0A933S1H6</accession>
<reference evidence="2" key="1">
    <citation type="submission" date="2020-07" db="EMBL/GenBank/DDBJ databases">
        <title>Huge and variable diversity of episymbiotic CPR bacteria and DPANN archaea in groundwater ecosystems.</title>
        <authorList>
            <person name="He C.Y."/>
            <person name="Keren R."/>
            <person name="Whittaker M."/>
            <person name="Farag I.F."/>
            <person name="Doudna J."/>
            <person name="Cate J.H.D."/>
            <person name="Banfield J.F."/>
        </authorList>
    </citation>
    <scope>NUCLEOTIDE SEQUENCE</scope>
    <source>
        <strain evidence="2">NC_groundwater_1818_Pr3_B-0.1um_66_35</strain>
    </source>
</reference>
<organism evidence="2 3">
    <name type="scientific">Rhodopseudomonas palustris</name>
    <dbReference type="NCBI Taxonomy" id="1076"/>
    <lineage>
        <taxon>Bacteria</taxon>
        <taxon>Pseudomonadati</taxon>
        <taxon>Pseudomonadota</taxon>
        <taxon>Alphaproteobacteria</taxon>
        <taxon>Hyphomicrobiales</taxon>
        <taxon>Nitrobacteraceae</taxon>
        <taxon>Rhodopseudomonas</taxon>
    </lineage>
</organism>
<sequence>MPRALRIVVAFVLGLIAGEAVPIVGYIIATTYFGVFDRDGGGAMGAIFIMGPACALVVGTVAAIIVARRSAKARSEAQIADADSAA</sequence>
<evidence type="ECO:0000256" key="1">
    <source>
        <dbReference type="SAM" id="Phobius"/>
    </source>
</evidence>
<gene>
    <name evidence="2" type="ORF">HZA66_18030</name>
</gene>
<protein>
    <submittedName>
        <fullName evidence="2">Uncharacterized protein</fullName>
    </submittedName>
</protein>
<keyword evidence="1" id="KW-0812">Transmembrane</keyword>
<evidence type="ECO:0000313" key="2">
    <source>
        <dbReference type="EMBL" id="MBI5131339.1"/>
    </source>
</evidence>
<name>A0A933S1H6_RHOPL</name>
<dbReference type="AlphaFoldDB" id="A0A933S1H6"/>
<keyword evidence="1" id="KW-1133">Transmembrane helix</keyword>
<dbReference type="EMBL" id="JACRJB010000052">
    <property type="protein sequence ID" value="MBI5131339.1"/>
    <property type="molecule type" value="Genomic_DNA"/>
</dbReference>
<comment type="caution">
    <text evidence="2">The sequence shown here is derived from an EMBL/GenBank/DDBJ whole genome shotgun (WGS) entry which is preliminary data.</text>
</comment>
<proteinExistence type="predicted"/>
<dbReference type="Proteomes" id="UP000782519">
    <property type="component" value="Unassembled WGS sequence"/>
</dbReference>